<reference evidence="2 3" key="1">
    <citation type="submission" date="2016-07" db="EMBL/GenBank/DDBJ databases">
        <title>Pervasive Adenine N6-methylation of Active Genes in Fungi.</title>
        <authorList>
            <consortium name="DOE Joint Genome Institute"/>
            <person name="Mondo S.J."/>
            <person name="Dannebaum R.O."/>
            <person name="Kuo R.C."/>
            <person name="Labutti K."/>
            <person name="Haridas S."/>
            <person name="Kuo A."/>
            <person name="Salamov A."/>
            <person name="Ahrendt S.R."/>
            <person name="Lipzen A."/>
            <person name="Sullivan W."/>
            <person name="Andreopoulos W.B."/>
            <person name="Clum A."/>
            <person name="Lindquist E."/>
            <person name="Daum C."/>
            <person name="Ramamoorthy G.K."/>
            <person name="Gryganskyi A."/>
            <person name="Culley D."/>
            <person name="Magnuson J.K."/>
            <person name="James T.Y."/>
            <person name="O'Malley M.A."/>
            <person name="Stajich J.E."/>
            <person name="Spatafora J.W."/>
            <person name="Visel A."/>
            <person name="Grigoriev I.V."/>
        </authorList>
    </citation>
    <scope>NUCLEOTIDE SEQUENCE [LARGE SCALE GENOMIC DNA]</scope>
    <source>
        <strain evidence="2 3">NRRL 1336</strain>
    </source>
</reference>
<dbReference type="SUPFAM" id="SSF53300">
    <property type="entry name" value="vWA-like"/>
    <property type="match status" value="1"/>
</dbReference>
<feature type="region of interest" description="Disordered" evidence="1">
    <location>
        <begin position="3246"/>
        <end position="3292"/>
    </location>
</feature>
<name>A0A1X2IY49_9FUNG</name>
<feature type="compositionally biased region" description="Acidic residues" evidence="1">
    <location>
        <begin position="1846"/>
        <end position="1864"/>
    </location>
</feature>
<keyword evidence="3" id="KW-1185">Reference proteome</keyword>
<feature type="compositionally biased region" description="Low complexity" evidence="1">
    <location>
        <begin position="707"/>
        <end position="728"/>
    </location>
</feature>
<feature type="compositionally biased region" description="Polar residues" evidence="1">
    <location>
        <begin position="2141"/>
        <end position="2155"/>
    </location>
</feature>
<accession>A0A1X2IY49</accession>
<evidence type="ECO:0000313" key="3">
    <source>
        <dbReference type="Proteomes" id="UP000193560"/>
    </source>
</evidence>
<dbReference type="InterPro" id="IPR036465">
    <property type="entry name" value="vWFA_dom_sf"/>
</dbReference>
<dbReference type="Proteomes" id="UP000193560">
    <property type="component" value="Unassembled WGS sequence"/>
</dbReference>
<protein>
    <recommendedName>
        <fullName evidence="4">VWFA domain-containing protein</fullName>
    </recommendedName>
</protein>
<feature type="compositionally biased region" description="Basic and acidic residues" evidence="1">
    <location>
        <begin position="2581"/>
        <end position="2601"/>
    </location>
</feature>
<dbReference type="PANTHER" id="PTHR14918">
    <property type="entry name" value="KICSTOR COMPLEX PROTEIN SZT2"/>
    <property type="match status" value="1"/>
</dbReference>
<feature type="region of interest" description="Disordered" evidence="1">
    <location>
        <begin position="2082"/>
        <end position="2155"/>
    </location>
</feature>
<feature type="compositionally biased region" description="Polar residues" evidence="1">
    <location>
        <begin position="3246"/>
        <end position="3262"/>
    </location>
</feature>
<proteinExistence type="predicted"/>
<feature type="region of interest" description="Disordered" evidence="1">
    <location>
        <begin position="2581"/>
        <end position="2608"/>
    </location>
</feature>
<feature type="region of interest" description="Disordered" evidence="1">
    <location>
        <begin position="2741"/>
        <end position="2775"/>
    </location>
</feature>
<feature type="region of interest" description="Disordered" evidence="1">
    <location>
        <begin position="707"/>
        <end position="729"/>
    </location>
</feature>
<evidence type="ECO:0000256" key="1">
    <source>
        <dbReference type="SAM" id="MobiDB-lite"/>
    </source>
</evidence>
<feature type="compositionally biased region" description="Polar residues" evidence="1">
    <location>
        <begin position="2113"/>
        <end position="2128"/>
    </location>
</feature>
<dbReference type="EMBL" id="MCGE01000002">
    <property type="protein sequence ID" value="ORZ24218.1"/>
    <property type="molecule type" value="Genomic_DNA"/>
</dbReference>
<dbReference type="Gene3D" id="3.40.50.410">
    <property type="entry name" value="von Willebrand factor, type A domain"/>
    <property type="match status" value="1"/>
</dbReference>
<feature type="compositionally biased region" description="Basic and acidic residues" evidence="1">
    <location>
        <begin position="2129"/>
        <end position="2140"/>
    </location>
</feature>
<sequence length="3547" mass="400317">MKRIEETPLSPLSSTDNSDSLQEIKIVEARTAILLDQGSPLVTHNDIIQWLLKHLFRPMTTRAYQGYTLLHLSANSKPIWEHTVNRPSSDNLPLTVLSPSISITTGTNSNRDTITPEPGTTSLPSKMYIMTPRTNVLSVASSHSMVFMVDLSSSLATIDMLKGHIMIENAFDLLANILLGIVRPFSLPLPSGTNILFEPTICVTIIAECSQFGSNINVIPILAEYPTMRVLLQNVSINTSNIYSVLQTLNSEIRVFQYDLGKFRQQITQRRSKLGYQLDVRYDHSSVVEDGDPEYDLSSTVDLTHNKTPIKSSSAASVAQNQNRQQRTGKGLNSWKKDVWGVGKTGSNLSYILRAGTFALTLLPPNGRRSIVLLTDGVVKSNVDESVLRQLSCDNIACHVVHIGIEDGFTPGCNFGFVPDTEILQFVANATGGHFTHSSQNPLIHADITTVDSIPNIYHLRFLTKEINLERTRTDNRLLTTTDSYTGIFPWTTNMLPTPVEARLMRYQEYYLPKEVWLVIGARIRQGFSLSSVIFDDNSHRKGLSSNQQDQDHHGNNNPMKKERVTIVLVLQWQPHVAVEYRVRAYWSTTWTPLLKQQFASLTKNQQFDYHNTATNASKHGLYNGMISPKAEILIRANNTFSEMLKNWDMFQRRMQMMGVVNGGAGLELAGSTAGFSKVGKLKKLLDRIFESDTMLKAMLAPASTSQASSSTASPYSSPSSPITPTSAFNIQRSEGPLKDFQALWRKMNDSDIRPHTRCWYDEQAFEIITPVVLPTKPTEDGSLTTSASDRLWDSITTQLKTWSTFTHEDTVYIKTLNSDLPDENEANGQRQDLSRTCPRYCELRIFKEKEKILMVRILFFNANTSQRRQTIDELKCLLVPRTTNTDTSTNTKPANDHTEDDLSHLAVRQPFSSSSSSLFSSTSSPSLDYIQQLRWVVQRPLASLLMRDPEHYMVNETHIEQQQLQMNMWYGNATLWVTGEYIVRNYLYHNTIHWDLRDHGICDMNLTPLLSLAYDFMCRVRLDQGYVLLSSHRNGSHFYKETYNNNNSLFAVQYYIWKDPIKKEIVTELWMEPSSLDRKAHRQVESDMMKVDKDILTRLVTFEHIAALDHTCQLNDPLLTEKQSSDLRDKLLNTQHIRQQHLFNLSSILRSGMFWLASYRCPTFIGCKESISGADLILGNALEPSDYSALALDHEIWKSDKNSSCTCPRSGAIFYQNRNTISALSSIHRDMVFLHYFVEWSLGLIADYQVPLDKTSKDDFWTTLLDNIIGNDQQVETGNLRLGQSINDYRCFVKSTCPTSMTLILIPGFETVIKCLTKLESSNQDPATYHQAYRMDYTGIIMYECHRQSIGSPDATTMMGRGNAGNNGHGDTIVIQSIDNNIDTTSKTPEISPDGLWQGSFSKWKHPSDSASLSQLMSEVTQIYSRSFVKSIFTSLLHGRIVDTGDFEKVLAYCDESTLDIDITGYLNVQTLLKRRGRLSKDEIELAHRRFVSVLGHYFEPVVTTNGQYHNVYCYRPPFTKAGQKLGFSLLGQKPTNLADVVECAQNPLFIRLECMFRKPKLSDDGYFDTTFTFDQIPSSYRYGDDDNASFEPEVIGTDESPVASADGTSATLRLVCLSLPPFDGEPSEIGVPHAQGCPAATISMHHQPYSFLENENEHRENLSSLNIDKQDALLETESRLVWLFTEEIMHGLLRSGPITAAVIRYVETQLMKKNPFVDFPTTMFIPLVFVKNQQQSRETFFAELEKARSTPYRLVRVGNSFYACDDARSLSVDISRIAAETYQEQHGLDIEGLNISIDVPSFSKEDTVTAEIAATTATTKQKQLAPGSDEYCQGLGISLLESGNMDDDDNDDRTDVSDDSDSGDTKSTHQQLYWLLLIPQKQSVQIYFYSKLQQSVNRSEIIRMTKTMVNEVMERTNKLVLLQSMHDSRICSKYLLAPADESEKEQYSSSDDSSDDDFEPVGFGTNDNLVEILSTSGEELALTPPKKFQPGQFGCDILLTKRFPLHWRLQPNSALTILSNEVLRPFAVKNRPNMFVIMRDDVVVYCFLSEGVSSHSFDSDSQNDNDSLYLRPGSPCGYYLQPVESNGEKSTTGDGGGSGGFGASHPKLHNASFSSFTGTTSPNGSPHSERTSTKDSPGKHQSSNNLSPSIKKQSGRYTESRELLFEVHGVEFGGWISELVEMLESRLMSQIIMKEVQQFLTRNPTSKLSRADLEFILPVGKTPPLRQTLRITPVISNPSHFLALLRQNILFGPLRALDGTDISSLIRRHRMIRYGSYSGGLSWSQANLSPGSYDRQLQDLCFYYSCTSRTPGLCSPFELSVGQGVAGICLSLLDKNGIFVTHLPKTKGVSSIDDLQLEAYLNDDYIMDSGFDDLQDGYLLGIDIWPIGQIEGDFLLNCLYDCFKHTICDYIVEQVIQTALSEPILVENQESSNMIFDDSTHSIKAMSTPFLQVLNKAIEWKSPTVKQLSWSTSLAPWCMNDILLQLDAELNLINSMLRPIITRAALSQDLDNEDELLGEHTLYDPTLHMEPDNSNDGPQNYQYMVISGLPELGVSSGFSSRRHSTESYWSQNKKWSTGKDDEFGKQRDGRKDDNHHRQDSVASSMSKSGVVLKQKLNYKEADHHHCFMLLIIDCMKTTMYVYNCTETFTNQVSQMLLRTLAQQESRHLALKNIMHQKMGLFHHSHTMAGILSSCSSISNGMTSNYYSNATNSNSNSSNNSVNSNVAYHPSLSTVIQQQSLQDIQQSSSPNASSIARLAQSEPRTRSASSHTDITIPTKVQVNFNSLKQLVTNTYSSRSRPLLSDQRLSSFCSDSDVGVGSSIFDVDEFGKLCRPPRHENSNNGTGSRSSEVAVNDVVYTAVRMADANSVFRDAFAESTTEYQHANHRDYLIRHGEPFLNMYLRRSQLQTAHEKAFKVYSKWADKYSIKDQQQQHLEQDEMMTVSELQVILKASRILHFCRTPLFLSDIDSTETVNFGSNHLQKTAQLFDDTAPGMNEDSQQTTSATNWYENLAHSFMKDYASYLESVARRNQGLLIEIQNQRSRICLVTSNIPSQGLQWGTVLCEARLTGVFVSVTLYTLHRRYGRLTYSPYTHEKHEMRRAGFHDFTEECDGLKQKIHVNSFVSDFRLRFIQKSLDDIENIPTNLNLLNMIDNMVALHGKRPGGYSRNRIIHGLYKILMEEKLDALLPTLLRNAESFGFSSLMCDKKPLGCFVSSDDISFERGHDDSRSPYRYSLIITPLVSSDQQSGPTRQWPGSHSMYSRMGSVDSPRQSSHHISGTTGTDDNGDGIGDDYQTPTLSHIDKITLHYYVIVTYQGMKRASTGKNANKAAWKKVVKSKPERYENILDEVLGPDMHSLDDVLQQAKRRIDTLIRQAAIACHRDADWNKLYQAINTKAPSQPLENMEDLVKLTREFETIKIDDNVDPQFGRFLSLNLRWNTVLDMVKQFNPLTSGELSQQGGSLVRRYVLLFVPNAVMDYFVLMDYQDDAEDNNRSDSIADSVNHINVYACSKHKRQHLDKLDDVEKQFVGNLANTLGYHLWKCTK</sequence>
<dbReference type="GO" id="GO:0005777">
    <property type="term" value="C:peroxisome"/>
    <property type="evidence" value="ECO:0007669"/>
    <property type="project" value="InterPro"/>
</dbReference>
<gene>
    <name evidence="2" type="ORF">BCR42DRAFT_486522</name>
</gene>
<feature type="compositionally biased region" description="Gly residues" evidence="1">
    <location>
        <begin position="2095"/>
        <end position="2104"/>
    </location>
</feature>
<organism evidence="2 3">
    <name type="scientific">Absidia repens</name>
    <dbReference type="NCBI Taxonomy" id="90262"/>
    <lineage>
        <taxon>Eukaryota</taxon>
        <taxon>Fungi</taxon>
        <taxon>Fungi incertae sedis</taxon>
        <taxon>Mucoromycota</taxon>
        <taxon>Mucoromycotina</taxon>
        <taxon>Mucoromycetes</taxon>
        <taxon>Mucorales</taxon>
        <taxon>Cunninghamellaceae</taxon>
        <taxon>Absidia</taxon>
    </lineage>
</organism>
<dbReference type="STRING" id="90262.A0A1X2IY49"/>
<feature type="region of interest" description="Disordered" evidence="1">
    <location>
        <begin position="1943"/>
        <end position="1962"/>
    </location>
</feature>
<dbReference type="InterPro" id="IPR033228">
    <property type="entry name" value="SZT2"/>
</dbReference>
<feature type="compositionally biased region" description="Low complexity" evidence="1">
    <location>
        <begin position="312"/>
        <end position="326"/>
    </location>
</feature>
<dbReference type="OrthoDB" id="43547at2759"/>
<evidence type="ECO:0008006" key="4">
    <source>
        <dbReference type="Google" id="ProtNLM"/>
    </source>
</evidence>
<feature type="compositionally biased region" description="Low complexity" evidence="1">
    <location>
        <begin position="2741"/>
        <end position="2750"/>
    </location>
</feature>
<dbReference type="PANTHER" id="PTHR14918:SF3">
    <property type="entry name" value="KICSTOR COMPLEX PROTEIN SZT2"/>
    <property type="match status" value="1"/>
</dbReference>
<feature type="compositionally biased region" description="Polar residues" evidence="1">
    <location>
        <begin position="3271"/>
        <end position="3280"/>
    </location>
</feature>
<feature type="region of interest" description="Disordered" evidence="1">
    <location>
        <begin position="1844"/>
        <end position="1867"/>
    </location>
</feature>
<feature type="region of interest" description="Disordered" evidence="1">
    <location>
        <begin position="311"/>
        <end position="330"/>
    </location>
</feature>
<evidence type="ECO:0000313" key="2">
    <source>
        <dbReference type="EMBL" id="ORZ24218.1"/>
    </source>
</evidence>
<comment type="caution">
    <text evidence="2">The sequence shown here is derived from an EMBL/GenBank/DDBJ whole genome shotgun (WGS) entry which is preliminary data.</text>
</comment>